<evidence type="ECO:0000313" key="2">
    <source>
        <dbReference type="Proteomes" id="UP000075920"/>
    </source>
</evidence>
<proteinExistence type="predicted"/>
<name>A0A182W213_9DIPT</name>
<sequence>MTSTVRKLFFLCLTLNVVSVAVSFAAFKATPFLTKVDVKNYLDSFNITIHVESTSNENRINVEMITSQNIPQPRVIVSLWLDVGTGVLQKPFYNQTIDICTLIKNPNTHRLVQIVYRELRRHGNLPTGCPIPITVYKFRGISTSQMRLPTFFTLDFMLDIIGLAGTTKIRTFESRWYGVVHRLMPILTKAKVEGSKYVNTSVAIFRHGSLHNFTMELVVHVLSTLDDLRMNVGYYVRLRDSDNWIYNKTYDFCAFLERPSIDRFSAIVVEDLKHHGKVPPRCPVKPERIVYKNVTLNRIKLPSFLPETSFGFTVSCLRGPRYEPVFRSYWYGRMRRVMV</sequence>
<reference evidence="1" key="2">
    <citation type="submission" date="2020-05" db="UniProtKB">
        <authorList>
            <consortium name="EnsemblMetazoa"/>
        </authorList>
    </citation>
    <scope>IDENTIFICATION</scope>
    <source>
        <strain evidence="1">MINIMUS1</strain>
    </source>
</reference>
<dbReference type="EnsemblMetazoa" id="AMIN004373-RA">
    <property type="protein sequence ID" value="AMIN004373-PA"/>
    <property type="gene ID" value="AMIN004373"/>
</dbReference>
<dbReference type="SMART" id="SM00697">
    <property type="entry name" value="DM8"/>
    <property type="match status" value="2"/>
</dbReference>
<dbReference type="VEuPathDB" id="VectorBase:AMIN004373"/>
<accession>A0A182W213</accession>
<reference evidence="2" key="1">
    <citation type="submission" date="2013-03" db="EMBL/GenBank/DDBJ databases">
        <title>The Genome Sequence of Anopheles minimus MINIMUS1.</title>
        <authorList>
            <consortium name="The Broad Institute Genomics Platform"/>
            <person name="Neafsey D.E."/>
            <person name="Walton C."/>
            <person name="Walker B."/>
            <person name="Young S.K."/>
            <person name="Zeng Q."/>
            <person name="Gargeya S."/>
            <person name="Fitzgerald M."/>
            <person name="Haas B."/>
            <person name="Abouelleil A."/>
            <person name="Allen A.W."/>
            <person name="Alvarado L."/>
            <person name="Arachchi H.M."/>
            <person name="Berlin A.M."/>
            <person name="Chapman S.B."/>
            <person name="Gainer-Dewar J."/>
            <person name="Goldberg J."/>
            <person name="Griggs A."/>
            <person name="Gujja S."/>
            <person name="Hansen M."/>
            <person name="Howarth C."/>
            <person name="Imamovic A."/>
            <person name="Ireland A."/>
            <person name="Larimer J."/>
            <person name="McCowan C."/>
            <person name="Murphy C."/>
            <person name="Pearson M."/>
            <person name="Poon T.W."/>
            <person name="Priest M."/>
            <person name="Roberts A."/>
            <person name="Saif S."/>
            <person name="Shea T."/>
            <person name="Sisk P."/>
            <person name="Sykes S."/>
            <person name="Wortman J."/>
            <person name="Nusbaum C."/>
            <person name="Birren B."/>
        </authorList>
    </citation>
    <scope>NUCLEOTIDE SEQUENCE [LARGE SCALE GENOMIC DNA]</scope>
    <source>
        <strain evidence="2">MINIMUS1</strain>
    </source>
</reference>
<dbReference type="InterPro" id="IPR010512">
    <property type="entry name" value="DUF1091"/>
</dbReference>
<dbReference type="Proteomes" id="UP000075920">
    <property type="component" value="Unassembled WGS sequence"/>
</dbReference>
<organism evidence="1 2">
    <name type="scientific">Anopheles minimus</name>
    <dbReference type="NCBI Taxonomy" id="112268"/>
    <lineage>
        <taxon>Eukaryota</taxon>
        <taxon>Metazoa</taxon>
        <taxon>Ecdysozoa</taxon>
        <taxon>Arthropoda</taxon>
        <taxon>Hexapoda</taxon>
        <taxon>Insecta</taxon>
        <taxon>Pterygota</taxon>
        <taxon>Neoptera</taxon>
        <taxon>Endopterygota</taxon>
        <taxon>Diptera</taxon>
        <taxon>Nematocera</taxon>
        <taxon>Culicoidea</taxon>
        <taxon>Culicidae</taxon>
        <taxon>Anophelinae</taxon>
        <taxon>Anopheles</taxon>
    </lineage>
</organism>
<dbReference type="PANTHER" id="PTHR20898">
    <property type="entry name" value="DAEDALUS ON 3-RELATED-RELATED"/>
    <property type="match status" value="1"/>
</dbReference>
<evidence type="ECO:0000313" key="1">
    <source>
        <dbReference type="EnsemblMetazoa" id="AMIN004373-PA"/>
    </source>
</evidence>
<protein>
    <submittedName>
        <fullName evidence="1">Uncharacterized protein</fullName>
    </submittedName>
</protein>
<keyword evidence="2" id="KW-1185">Reference proteome</keyword>
<dbReference type="AlphaFoldDB" id="A0A182W213"/>
<dbReference type="Pfam" id="PF06477">
    <property type="entry name" value="DUF1091"/>
    <property type="match status" value="2"/>
</dbReference>
<dbReference type="PANTHER" id="PTHR20898:SF1">
    <property type="entry name" value="MD-2-RELATED LIPID-RECOGNITION DOMAIN-CONTAINING PROTEIN"/>
    <property type="match status" value="1"/>
</dbReference>